<keyword evidence="1 2" id="KW-0238">DNA-binding</keyword>
<name>A0A174ST42_9FIRM</name>
<reference evidence="5 7" key="2">
    <citation type="submission" date="2018-06" db="EMBL/GenBank/DDBJ databases">
        <authorList>
            <consortium name="Pathogen Informatics"/>
            <person name="Doyle S."/>
        </authorList>
    </citation>
    <scope>NUCLEOTIDE SEQUENCE [LARGE SCALE GENOMIC DNA]</scope>
    <source>
        <strain evidence="5 7">NCTC11224</strain>
    </source>
</reference>
<evidence type="ECO:0000313" key="6">
    <source>
        <dbReference type="Proteomes" id="UP000095512"/>
    </source>
</evidence>
<organism evidence="4 6">
    <name type="scientific">Enterocloster clostridioformis</name>
    <dbReference type="NCBI Taxonomy" id="1531"/>
    <lineage>
        <taxon>Bacteria</taxon>
        <taxon>Bacillati</taxon>
        <taxon>Bacillota</taxon>
        <taxon>Clostridia</taxon>
        <taxon>Lachnospirales</taxon>
        <taxon>Lachnospiraceae</taxon>
        <taxon>Enterocloster</taxon>
    </lineage>
</organism>
<protein>
    <recommendedName>
        <fullName evidence="3">Core-binding (CB) domain-containing protein</fullName>
    </recommendedName>
</protein>
<accession>A0A174ST42</accession>
<dbReference type="Proteomes" id="UP000251853">
    <property type="component" value="Unassembled WGS sequence"/>
</dbReference>
<dbReference type="InterPro" id="IPR044068">
    <property type="entry name" value="CB"/>
</dbReference>
<reference evidence="4 6" key="1">
    <citation type="submission" date="2015-09" db="EMBL/GenBank/DDBJ databases">
        <authorList>
            <consortium name="Pathogen Informatics"/>
        </authorList>
    </citation>
    <scope>NUCLEOTIDE SEQUENCE [LARGE SCALE GENOMIC DNA]</scope>
    <source>
        <strain evidence="4 6">2789STDY5834865</strain>
    </source>
</reference>
<gene>
    <name evidence="4" type="ORF">ERS852480_04629</name>
    <name evidence="5" type="ORF">NCTC11224_02734</name>
</gene>
<dbReference type="AlphaFoldDB" id="A0A174ST42"/>
<dbReference type="GO" id="GO:0003677">
    <property type="term" value="F:DNA binding"/>
    <property type="evidence" value="ECO:0007669"/>
    <property type="project" value="UniProtKB-UniRule"/>
</dbReference>
<evidence type="ECO:0000256" key="2">
    <source>
        <dbReference type="PROSITE-ProRule" id="PRU01248"/>
    </source>
</evidence>
<evidence type="ECO:0000313" key="4">
    <source>
        <dbReference type="EMBL" id="CUQ00812.1"/>
    </source>
</evidence>
<sequence length="104" mass="11758">MKNKTAEPLELAHYINKFLSEYAPSHLTNSDNTLDSYGTALTLYMGYLETQRGITPDKFSPECFDQQHIEGWLEWLSGERKCGAGSVPKNSSSQKWSMACVMDM</sequence>
<keyword evidence="7" id="KW-1185">Reference proteome</keyword>
<dbReference type="InterPro" id="IPR010998">
    <property type="entry name" value="Integrase_recombinase_N"/>
</dbReference>
<dbReference type="Proteomes" id="UP000095512">
    <property type="component" value="Unassembled WGS sequence"/>
</dbReference>
<dbReference type="EMBL" id="UAVW01000009">
    <property type="protein sequence ID" value="SQB11374.1"/>
    <property type="molecule type" value="Genomic_DNA"/>
</dbReference>
<dbReference type="RefSeq" id="WP_022203493.1">
    <property type="nucleotide sequence ID" value="NZ_CATYWZ010000240.1"/>
</dbReference>
<dbReference type="PROSITE" id="PS51900">
    <property type="entry name" value="CB"/>
    <property type="match status" value="1"/>
</dbReference>
<evidence type="ECO:0000259" key="3">
    <source>
        <dbReference type="PROSITE" id="PS51900"/>
    </source>
</evidence>
<dbReference type="EMBL" id="CZAB01000072">
    <property type="protein sequence ID" value="CUQ00812.1"/>
    <property type="molecule type" value="Genomic_DNA"/>
</dbReference>
<feature type="domain" description="Core-binding (CB)" evidence="3">
    <location>
        <begin position="9"/>
        <end position="104"/>
    </location>
</feature>
<proteinExistence type="predicted"/>
<evidence type="ECO:0000313" key="7">
    <source>
        <dbReference type="Proteomes" id="UP000251853"/>
    </source>
</evidence>
<evidence type="ECO:0000313" key="5">
    <source>
        <dbReference type="EMBL" id="SQB11374.1"/>
    </source>
</evidence>
<dbReference type="Gene3D" id="1.10.150.130">
    <property type="match status" value="1"/>
</dbReference>
<evidence type="ECO:0000256" key="1">
    <source>
        <dbReference type="ARBA" id="ARBA00023125"/>
    </source>
</evidence>